<accession>A0A8H4IXS4</accession>
<evidence type="ECO:0000256" key="1">
    <source>
        <dbReference type="SAM" id="SignalP"/>
    </source>
</evidence>
<comment type="caution">
    <text evidence="2">The sequence shown here is derived from an EMBL/GenBank/DDBJ whole genome shotgun (WGS) entry which is preliminary data.</text>
</comment>
<keyword evidence="1" id="KW-0732">Signal</keyword>
<reference evidence="2" key="1">
    <citation type="submission" date="2020-04" db="EMBL/GenBank/DDBJ databases">
        <title>Genome Assembly and Annotation of Botryosphaeria dothidea sdau 11-99, a Latent Pathogen of Apple Fruit Ring Rot in China.</title>
        <authorList>
            <person name="Yu C."/>
            <person name="Diao Y."/>
            <person name="Lu Q."/>
            <person name="Zhao J."/>
            <person name="Cui S."/>
            <person name="Peng C."/>
            <person name="He B."/>
            <person name="Liu H."/>
        </authorList>
    </citation>
    <scope>NUCLEOTIDE SEQUENCE [LARGE SCALE GENOMIC DNA]</scope>
    <source>
        <strain evidence="2">Sdau11-99</strain>
    </source>
</reference>
<keyword evidence="3" id="KW-1185">Reference proteome</keyword>
<dbReference type="AlphaFoldDB" id="A0A8H4IXS4"/>
<feature type="chain" id="PRO_5034462548" description="Secreted protein" evidence="1">
    <location>
        <begin position="24"/>
        <end position="144"/>
    </location>
</feature>
<sequence length="144" mass="15933">MRTLRAIAYHCCGIFSAFLLVSAELSGPSSQANSHHDVGKRQVADTGSTFQTITTKISIYFATATTFATDDEGDLITKTTTFVKFNVCFIGHIRGVISCFFSAFPFRSNSNGSKYLGGSLGSYFVTLKPTHHPHRRFTTTNRYR</sequence>
<gene>
    <name evidence="2" type="ORF">GTA08_BOTSDO02517</name>
</gene>
<organism evidence="2 3">
    <name type="scientific">Botryosphaeria dothidea</name>
    <dbReference type="NCBI Taxonomy" id="55169"/>
    <lineage>
        <taxon>Eukaryota</taxon>
        <taxon>Fungi</taxon>
        <taxon>Dikarya</taxon>
        <taxon>Ascomycota</taxon>
        <taxon>Pezizomycotina</taxon>
        <taxon>Dothideomycetes</taxon>
        <taxon>Dothideomycetes incertae sedis</taxon>
        <taxon>Botryosphaeriales</taxon>
        <taxon>Botryosphaeriaceae</taxon>
        <taxon>Botryosphaeria</taxon>
    </lineage>
</organism>
<dbReference type="EMBL" id="WWBZ02000016">
    <property type="protein sequence ID" value="KAF4309516.1"/>
    <property type="molecule type" value="Genomic_DNA"/>
</dbReference>
<evidence type="ECO:0000313" key="2">
    <source>
        <dbReference type="EMBL" id="KAF4309516.1"/>
    </source>
</evidence>
<feature type="signal peptide" evidence="1">
    <location>
        <begin position="1"/>
        <end position="23"/>
    </location>
</feature>
<protein>
    <recommendedName>
        <fullName evidence="4">Secreted protein</fullName>
    </recommendedName>
</protein>
<name>A0A8H4IXS4_9PEZI</name>
<evidence type="ECO:0008006" key="4">
    <source>
        <dbReference type="Google" id="ProtNLM"/>
    </source>
</evidence>
<dbReference type="Proteomes" id="UP000572817">
    <property type="component" value="Unassembled WGS sequence"/>
</dbReference>
<proteinExistence type="predicted"/>
<evidence type="ECO:0000313" key="3">
    <source>
        <dbReference type="Proteomes" id="UP000572817"/>
    </source>
</evidence>